<organism evidence="1">
    <name type="scientific">Magallana gigas</name>
    <name type="common">Pacific oyster</name>
    <name type="synonym">Crassostrea gigas</name>
    <dbReference type="NCBI Taxonomy" id="29159"/>
    <lineage>
        <taxon>Eukaryota</taxon>
        <taxon>Metazoa</taxon>
        <taxon>Spiralia</taxon>
        <taxon>Lophotrochozoa</taxon>
        <taxon>Mollusca</taxon>
        <taxon>Bivalvia</taxon>
        <taxon>Autobranchia</taxon>
        <taxon>Pteriomorphia</taxon>
        <taxon>Ostreida</taxon>
        <taxon>Ostreoidea</taxon>
        <taxon>Ostreidae</taxon>
        <taxon>Magallana</taxon>
    </lineage>
</organism>
<dbReference type="EMBL" id="JH818009">
    <property type="protein sequence ID" value="EKC20428.1"/>
    <property type="molecule type" value="Genomic_DNA"/>
</dbReference>
<dbReference type="HOGENOM" id="CLU_2656873_0_0_1"/>
<dbReference type="InParanoid" id="K1PFP7"/>
<protein>
    <submittedName>
        <fullName evidence="1">Uncharacterized protein</fullName>
    </submittedName>
</protein>
<reference evidence="1" key="1">
    <citation type="journal article" date="2012" name="Nature">
        <title>The oyster genome reveals stress adaptation and complexity of shell formation.</title>
        <authorList>
            <person name="Zhang G."/>
            <person name="Fang X."/>
            <person name="Guo X."/>
            <person name="Li L."/>
            <person name="Luo R."/>
            <person name="Xu F."/>
            <person name="Yang P."/>
            <person name="Zhang L."/>
            <person name="Wang X."/>
            <person name="Qi H."/>
            <person name="Xiong Z."/>
            <person name="Que H."/>
            <person name="Xie Y."/>
            <person name="Holland P.W."/>
            <person name="Paps J."/>
            <person name="Zhu Y."/>
            <person name="Wu F."/>
            <person name="Chen Y."/>
            <person name="Wang J."/>
            <person name="Peng C."/>
            <person name="Meng J."/>
            <person name="Yang L."/>
            <person name="Liu J."/>
            <person name="Wen B."/>
            <person name="Zhang N."/>
            <person name="Huang Z."/>
            <person name="Zhu Q."/>
            <person name="Feng Y."/>
            <person name="Mount A."/>
            <person name="Hedgecock D."/>
            <person name="Xu Z."/>
            <person name="Liu Y."/>
            <person name="Domazet-Loso T."/>
            <person name="Du Y."/>
            <person name="Sun X."/>
            <person name="Zhang S."/>
            <person name="Liu B."/>
            <person name="Cheng P."/>
            <person name="Jiang X."/>
            <person name="Li J."/>
            <person name="Fan D."/>
            <person name="Wang W."/>
            <person name="Fu W."/>
            <person name="Wang T."/>
            <person name="Wang B."/>
            <person name="Zhang J."/>
            <person name="Peng Z."/>
            <person name="Li Y."/>
            <person name="Li N."/>
            <person name="Wang J."/>
            <person name="Chen M."/>
            <person name="He Y."/>
            <person name="Tan F."/>
            <person name="Song X."/>
            <person name="Zheng Q."/>
            <person name="Huang R."/>
            <person name="Yang H."/>
            <person name="Du X."/>
            <person name="Chen L."/>
            <person name="Yang M."/>
            <person name="Gaffney P.M."/>
            <person name="Wang S."/>
            <person name="Luo L."/>
            <person name="She Z."/>
            <person name="Ming Y."/>
            <person name="Huang W."/>
            <person name="Zhang S."/>
            <person name="Huang B."/>
            <person name="Zhang Y."/>
            <person name="Qu T."/>
            <person name="Ni P."/>
            <person name="Miao G."/>
            <person name="Wang J."/>
            <person name="Wang Q."/>
            <person name="Steinberg C.E."/>
            <person name="Wang H."/>
            <person name="Li N."/>
            <person name="Qian L."/>
            <person name="Zhang G."/>
            <person name="Li Y."/>
            <person name="Yang H."/>
            <person name="Liu X."/>
            <person name="Wang J."/>
            <person name="Yin Y."/>
            <person name="Wang J."/>
        </authorList>
    </citation>
    <scope>NUCLEOTIDE SEQUENCE [LARGE SCALE GENOMIC DNA]</scope>
    <source>
        <strain evidence="1">05x7-T-G4-1.051#20</strain>
    </source>
</reference>
<sequence length="76" mass="9023">MLTSSGNMQQPPNYYYDPRLLSDPRQNFHHENYYRYPSGFTHHPVLPDYGSFPRTDFSFKVYFPASRQIEDSKIGD</sequence>
<accession>K1PFP7</accession>
<dbReference type="AlphaFoldDB" id="K1PFP7"/>
<name>K1PFP7_MAGGI</name>
<evidence type="ECO:0000313" key="1">
    <source>
        <dbReference type="EMBL" id="EKC20428.1"/>
    </source>
</evidence>
<proteinExistence type="predicted"/>
<gene>
    <name evidence="1" type="ORF">CGI_10006037</name>
</gene>